<proteinExistence type="predicted"/>
<dbReference type="AlphaFoldDB" id="A0A916DQU7"/>
<dbReference type="PROSITE" id="PS51257">
    <property type="entry name" value="PROKAR_LIPOPROTEIN"/>
    <property type="match status" value="1"/>
</dbReference>
<dbReference type="RefSeq" id="WP_264791275.1">
    <property type="nucleotide sequence ID" value="NZ_AP026867.1"/>
</dbReference>
<reference evidence="1" key="1">
    <citation type="submission" date="2022-09" db="EMBL/GenBank/DDBJ databases">
        <title>Aureispira anguillicida sp. nov., isolated from Leptocephalus of Japanese eel Anguilla japonica.</title>
        <authorList>
            <person name="Yuasa K."/>
            <person name="Mekata T."/>
            <person name="Ikunari K."/>
        </authorList>
    </citation>
    <scope>NUCLEOTIDE SEQUENCE</scope>
    <source>
        <strain evidence="1">EL160426</strain>
    </source>
</reference>
<evidence type="ECO:0000313" key="1">
    <source>
        <dbReference type="EMBL" id="BDS09927.1"/>
    </source>
</evidence>
<evidence type="ECO:0000313" key="2">
    <source>
        <dbReference type="Proteomes" id="UP001060919"/>
    </source>
</evidence>
<protein>
    <recommendedName>
        <fullName evidence="3">Lipoprotein</fullName>
    </recommendedName>
</protein>
<accession>A0A916DQU7</accession>
<gene>
    <name evidence="1" type="ORF">AsAng_0006320</name>
</gene>
<name>A0A916DQU7_9BACT</name>
<dbReference type="KEGG" id="aup:AsAng_0006320"/>
<dbReference type="EMBL" id="AP026867">
    <property type="protein sequence ID" value="BDS09927.1"/>
    <property type="molecule type" value="Genomic_DNA"/>
</dbReference>
<dbReference type="Proteomes" id="UP001060919">
    <property type="component" value="Chromosome"/>
</dbReference>
<keyword evidence="2" id="KW-1185">Reference proteome</keyword>
<organism evidence="1 2">
    <name type="scientific">Aureispira anguillae</name>
    <dbReference type="NCBI Taxonomy" id="2864201"/>
    <lineage>
        <taxon>Bacteria</taxon>
        <taxon>Pseudomonadati</taxon>
        <taxon>Bacteroidota</taxon>
        <taxon>Saprospiria</taxon>
        <taxon>Saprospirales</taxon>
        <taxon>Saprospiraceae</taxon>
        <taxon>Aureispira</taxon>
    </lineage>
</organism>
<sequence length="260" mass="30407">MRLKKHVLKAPIFILSFLIFYSCTVTKKQQTKHQKPKGIFVYEAAELREEQYRNIKGAVPRLRAMMCGKFVHQILTKNEEGVIKYETWHTKDGEDSMMIYQVPVGDPHKIGYWIYNCQYLTSLPDNPVYQTFSKLEAVNRDTIKAVSYEVPEGFKLDVTQKTAAFKASLEKIEWKGLKLYNGGSVKYYERQTIIKYNGQSIMKAKELEKHKKIKYVINYSNVEMDRILFGSRYYDKDKKFLGGNNPDQLFKLAGIHPNLY</sequence>
<evidence type="ECO:0008006" key="3">
    <source>
        <dbReference type="Google" id="ProtNLM"/>
    </source>
</evidence>